<evidence type="ECO:0000256" key="2">
    <source>
        <dbReference type="SAM" id="MobiDB-lite"/>
    </source>
</evidence>
<dbReference type="STRING" id="38488.A0A4Y8CRJ4"/>
<dbReference type="PANTHER" id="PTHR34598:SF3">
    <property type="entry name" value="OXIDOREDUCTASE AN1597"/>
    <property type="match status" value="1"/>
</dbReference>
<dbReference type="PANTHER" id="PTHR34598">
    <property type="entry name" value="BLL6449 PROTEIN"/>
    <property type="match status" value="1"/>
</dbReference>
<dbReference type="EMBL" id="PHWZ01000390">
    <property type="protein sequence ID" value="TEY42387.1"/>
    <property type="molecule type" value="Genomic_DNA"/>
</dbReference>
<evidence type="ECO:0000313" key="4">
    <source>
        <dbReference type="Proteomes" id="UP000297299"/>
    </source>
</evidence>
<dbReference type="OrthoDB" id="412788at2759"/>
<dbReference type="GO" id="GO:0016491">
    <property type="term" value="F:oxidoreductase activity"/>
    <property type="evidence" value="ECO:0007669"/>
    <property type="project" value="InterPro"/>
</dbReference>
<comment type="caution">
    <text evidence="3">The sequence shown here is derived from an EMBL/GenBank/DDBJ whole genome shotgun (WGS) entry which is preliminary data.</text>
</comment>
<comment type="similarity">
    <text evidence="1">Belongs to the asaB hydroxylase/desaturase family.</text>
</comment>
<evidence type="ECO:0000256" key="1">
    <source>
        <dbReference type="ARBA" id="ARBA00023604"/>
    </source>
</evidence>
<proteinExistence type="inferred from homology"/>
<dbReference type="AlphaFoldDB" id="A0A4Y8CRJ4"/>
<name>A0A4Y8CRJ4_9HELO</name>
<gene>
    <name evidence="3" type="ORF">BOTCAL_0391g00030</name>
</gene>
<dbReference type="NCBIfam" id="NF041278">
    <property type="entry name" value="CmcJ_NvfI_EfuI"/>
    <property type="match status" value="1"/>
</dbReference>
<dbReference type="InterPro" id="IPR044053">
    <property type="entry name" value="AsaB-like"/>
</dbReference>
<reference evidence="3 4" key="1">
    <citation type="submission" date="2017-11" db="EMBL/GenBank/DDBJ databases">
        <title>Comparative genomics of Botrytis spp.</title>
        <authorList>
            <person name="Valero-Jimenez C.A."/>
            <person name="Tapia P."/>
            <person name="Veloso J."/>
            <person name="Silva-Moreno E."/>
            <person name="Staats M."/>
            <person name="Valdes J.H."/>
            <person name="Van Kan J.A.L."/>
        </authorList>
    </citation>
    <scope>NUCLEOTIDE SEQUENCE [LARGE SCALE GENOMIC DNA]</scope>
    <source>
        <strain evidence="3 4">MUCL2830</strain>
    </source>
</reference>
<accession>A0A4Y8CRJ4</accession>
<keyword evidence="4" id="KW-1185">Reference proteome</keyword>
<organism evidence="3 4">
    <name type="scientific">Botryotinia calthae</name>
    <dbReference type="NCBI Taxonomy" id="38488"/>
    <lineage>
        <taxon>Eukaryota</taxon>
        <taxon>Fungi</taxon>
        <taxon>Dikarya</taxon>
        <taxon>Ascomycota</taxon>
        <taxon>Pezizomycotina</taxon>
        <taxon>Leotiomycetes</taxon>
        <taxon>Helotiales</taxon>
        <taxon>Sclerotiniaceae</taxon>
        <taxon>Botryotinia</taxon>
    </lineage>
</organism>
<evidence type="ECO:0000313" key="3">
    <source>
        <dbReference type="EMBL" id="TEY42387.1"/>
    </source>
</evidence>
<feature type="compositionally biased region" description="Basic and acidic residues" evidence="2">
    <location>
        <begin position="287"/>
        <end position="304"/>
    </location>
</feature>
<dbReference type="Proteomes" id="UP000297299">
    <property type="component" value="Unassembled WGS sequence"/>
</dbReference>
<sequence length="442" mass="50982">MQTSISYLAQDPIFDIEKPFDSDVPVDHIPGARASNHQNDERVVRKRDPDFPANIRIYTMVEQPARRPHSDCSPKGAHMNLERAFPGQKAFWEGKNFDILNVWRPLRGPNNDWPLAMCDWTTIASTDIRVNDAIRRDRVDENAILHYNENHKWYFMRDQSVEDFIVFRNADSFSKRAQGFHCSVFNPEASGQLRESVEVRMENTGGSQFTLGISFTTTSERDQRRNAAIQHLDDCSTDNYSILTVPRPLAALLLIVFNVIIDGCINHYREHELDIWFFTQRSHDPDMQMDKQDKSSAMKGDFSRPRSSSTAVRSPTSTTPQSFNLVPLMRTANQPLKREEFNVIWRIMEREKPTVAFEVWQWCLVVLNSFQTLQAVETISIENVYQDLLRGKSVAISISEKDRTLLAIFAVLCWTSMMLDPDLEFEQSHDSTTTGRHLAFRA</sequence>
<feature type="compositionally biased region" description="Polar residues" evidence="2">
    <location>
        <begin position="305"/>
        <end position="322"/>
    </location>
</feature>
<protein>
    <submittedName>
        <fullName evidence="3">Uncharacterized protein</fullName>
    </submittedName>
</protein>
<feature type="region of interest" description="Disordered" evidence="2">
    <location>
        <begin position="287"/>
        <end position="322"/>
    </location>
</feature>